<evidence type="ECO:0000313" key="1">
    <source>
        <dbReference type="EMBL" id="PZG15155.1"/>
    </source>
</evidence>
<comment type="caution">
    <text evidence="1">The sequence shown here is derived from an EMBL/GenBank/DDBJ whole genome shotgun (WGS) entry which is preliminary data.</text>
</comment>
<sequence length="82" mass="8867">MQQGLWITGRSDYAGKEARRRVVAAQAGRRAAASFAMYDCPLQRLLDGASIIPIRDGSDVWCLDLCGVAELLASTVRIGRDG</sequence>
<evidence type="ECO:0000313" key="2">
    <source>
        <dbReference type="Proteomes" id="UP000248924"/>
    </source>
</evidence>
<gene>
    <name evidence="1" type="ORF">C1I95_20155</name>
</gene>
<organism evidence="1 2">
    <name type="scientific">Micromonospora craterilacus</name>
    <dbReference type="NCBI Taxonomy" id="1655439"/>
    <lineage>
        <taxon>Bacteria</taxon>
        <taxon>Bacillati</taxon>
        <taxon>Actinomycetota</taxon>
        <taxon>Actinomycetes</taxon>
        <taxon>Micromonosporales</taxon>
        <taxon>Micromonosporaceae</taxon>
        <taxon>Micromonospora</taxon>
    </lineage>
</organism>
<keyword evidence="2" id="KW-1185">Reference proteome</keyword>
<dbReference type="EMBL" id="POTY01000132">
    <property type="protein sequence ID" value="PZG15155.1"/>
    <property type="molecule type" value="Genomic_DNA"/>
</dbReference>
<protein>
    <submittedName>
        <fullName evidence="1">Uncharacterized protein</fullName>
    </submittedName>
</protein>
<dbReference type="Proteomes" id="UP000248924">
    <property type="component" value="Unassembled WGS sequence"/>
</dbReference>
<reference evidence="1 2" key="1">
    <citation type="submission" date="2018-01" db="EMBL/GenBank/DDBJ databases">
        <title>Draft genome sequence of Jishengella sp. NA12.</title>
        <authorList>
            <person name="Sahin N."/>
            <person name="Ay H."/>
            <person name="Saygin H."/>
        </authorList>
    </citation>
    <scope>NUCLEOTIDE SEQUENCE [LARGE SCALE GENOMIC DNA]</scope>
    <source>
        <strain evidence="1 2">NA12</strain>
    </source>
</reference>
<proteinExistence type="predicted"/>
<name>A0A2W2EDV4_9ACTN</name>
<dbReference type="AlphaFoldDB" id="A0A2W2EDV4"/>
<accession>A0A2W2EDV4</accession>